<evidence type="ECO:0000256" key="1">
    <source>
        <dbReference type="ARBA" id="ARBA00001947"/>
    </source>
</evidence>
<name>A0ABY8FPS4_9SPHN</name>
<evidence type="ECO:0000256" key="4">
    <source>
        <dbReference type="ARBA" id="ARBA00022833"/>
    </source>
</evidence>
<dbReference type="EMBL" id="CP121106">
    <property type="protein sequence ID" value="WFL76270.1"/>
    <property type="molecule type" value="Genomic_DNA"/>
</dbReference>
<keyword evidence="7" id="KW-1185">Reference proteome</keyword>
<dbReference type="SUPFAM" id="SSF53187">
    <property type="entry name" value="Zn-dependent exopeptidases"/>
    <property type="match status" value="1"/>
</dbReference>
<dbReference type="RefSeq" id="WP_278015036.1">
    <property type="nucleotide sequence ID" value="NZ_CP121106.1"/>
</dbReference>
<proteinExistence type="predicted"/>
<keyword evidence="2" id="KW-0479">Metal-binding</keyword>
<protein>
    <submittedName>
        <fullName evidence="6">M14 family metallopeptidase</fullName>
    </submittedName>
</protein>
<dbReference type="Gene3D" id="3.40.630.10">
    <property type="entry name" value="Zn peptidases"/>
    <property type="match status" value="1"/>
</dbReference>
<keyword evidence="4" id="KW-0862">Zinc</keyword>
<organism evidence="6 7">
    <name type="scientific">Altererythrobacter arenosus</name>
    <dbReference type="NCBI Taxonomy" id="3032592"/>
    <lineage>
        <taxon>Bacteria</taxon>
        <taxon>Pseudomonadati</taxon>
        <taxon>Pseudomonadota</taxon>
        <taxon>Alphaproteobacteria</taxon>
        <taxon>Sphingomonadales</taxon>
        <taxon>Erythrobacteraceae</taxon>
        <taxon>Altererythrobacter</taxon>
    </lineage>
</organism>
<feature type="domain" description="Succinylglutamate desuccinylase/Aspartoacylase catalytic" evidence="5">
    <location>
        <begin position="48"/>
        <end position="147"/>
    </location>
</feature>
<dbReference type="Proteomes" id="UP001215827">
    <property type="component" value="Chromosome"/>
</dbReference>
<gene>
    <name evidence="6" type="ORF">P7228_09695</name>
</gene>
<evidence type="ECO:0000313" key="6">
    <source>
        <dbReference type="EMBL" id="WFL76270.1"/>
    </source>
</evidence>
<dbReference type="Pfam" id="PF24827">
    <property type="entry name" value="AstE_AspA_cat"/>
    <property type="match status" value="1"/>
</dbReference>
<evidence type="ECO:0000256" key="3">
    <source>
        <dbReference type="ARBA" id="ARBA00022801"/>
    </source>
</evidence>
<accession>A0ABY8FPS4</accession>
<comment type="cofactor">
    <cofactor evidence="1">
        <name>Zn(2+)</name>
        <dbReference type="ChEBI" id="CHEBI:29105"/>
    </cofactor>
</comment>
<evidence type="ECO:0000256" key="2">
    <source>
        <dbReference type="ARBA" id="ARBA00022723"/>
    </source>
</evidence>
<sequence length="334" mass="35910">MTSLTLLQALPDGFLDCGARDLHRILKGPTLIELPGKSGAPLFVSILLHGNEDSGLGAIQRVLRAHTGRSLPRPLMLLIGNVEAAREGLRRVENQPDYNRIWPGAEQGSDTPAGQVMAEVHRRVVERGAFAALDLHNNTGRNPHYGVICTRDDGVRGLAALFAPRAVLFRGLPGTQTASFSGLVPAMTAECGQPGSDANAVAGARFIEAVLSLEELPSGASAGEGLELYHTLGVVRVKPEISLGPGSASPHLSLEPHLDEYNFQPVAAATAFGKTDHPRPLELIDETGRDIADRFFQVEDGVLRLSEAAIPAMLTLDERIIRQDCLCYLMERLE</sequence>
<reference evidence="6 7" key="1">
    <citation type="submission" date="2023-03" db="EMBL/GenBank/DDBJ databases">
        <title>Altererythrobacter sp. CAU 1644 isolated from sand.</title>
        <authorList>
            <person name="Kim W."/>
        </authorList>
    </citation>
    <scope>NUCLEOTIDE SEQUENCE [LARGE SCALE GENOMIC DNA]</scope>
    <source>
        <strain evidence="6 7">CAU 1644</strain>
    </source>
</reference>
<evidence type="ECO:0000259" key="5">
    <source>
        <dbReference type="Pfam" id="PF24827"/>
    </source>
</evidence>
<dbReference type="InterPro" id="IPR055438">
    <property type="entry name" value="AstE_AspA_cat"/>
</dbReference>
<evidence type="ECO:0000313" key="7">
    <source>
        <dbReference type="Proteomes" id="UP001215827"/>
    </source>
</evidence>
<keyword evidence="3" id="KW-0378">Hydrolase</keyword>
<dbReference type="CDD" id="cd06256">
    <property type="entry name" value="M14_ASTE_ASPA-like"/>
    <property type="match status" value="1"/>
</dbReference>